<keyword evidence="4 5" id="KW-0472">Membrane</keyword>
<feature type="transmembrane region" description="Helical" evidence="5">
    <location>
        <begin position="73"/>
        <end position="93"/>
    </location>
</feature>
<evidence type="ECO:0000256" key="4">
    <source>
        <dbReference type="ARBA" id="ARBA00023136"/>
    </source>
</evidence>
<evidence type="ECO:0000313" key="7">
    <source>
        <dbReference type="EMBL" id="MCT8973053.1"/>
    </source>
</evidence>
<evidence type="ECO:0000256" key="1">
    <source>
        <dbReference type="ARBA" id="ARBA00004141"/>
    </source>
</evidence>
<dbReference type="InterPro" id="IPR007016">
    <property type="entry name" value="O-antigen_ligase-rel_domated"/>
</dbReference>
<dbReference type="AlphaFoldDB" id="A0AAW5QZB0"/>
<name>A0AAW5QZB0_9HYPH</name>
<feature type="transmembrane region" description="Helical" evidence="5">
    <location>
        <begin position="220"/>
        <end position="238"/>
    </location>
</feature>
<comment type="caution">
    <text evidence="7">The sequence shown here is derived from an EMBL/GenBank/DDBJ whole genome shotgun (WGS) entry which is preliminary data.</text>
</comment>
<feature type="transmembrane region" description="Helical" evidence="5">
    <location>
        <begin position="49"/>
        <end position="66"/>
    </location>
</feature>
<dbReference type="RefSeq" id="WP_261616636.1">
    <property type="nucleotide sequence ID" value="NZ_JALIDZ010000006.1"/>
</dbReference>
<feature type="transmembrane region" description="Helical" evidence="5">
    <location>
        <begin position="390"/>
        <end position="410"/>
    </location>
</feature>
<dbReference type="EMBL" id="JALIDZ010000006">
    <property type="protein sequence ID" value="MCT8973053.1"/>
    <property type="molecule type" value="Genomic_DNA"/>
</dbReference>
<dbReference type="Proteomes" id="UP001320898">
    <property type="component" value="Unassembled WGS sequence"/>
</dbReference>
<feature type="transmembrane region" description="Helical" evidence="5">
    <location>
        <begin position="250"/>
        <end position="269"/>
    </location>
</feature>
<proteinExistence type="predicted"/>
<organism evidence="7 8">
    <name type="scientific">Microbaculum marinisediminis</name>
    <dbReference type="NCBI Taxonomy" id="2931392"/>
    <lineage>
        <taxon>Bacteria</taxon>
        <taxon>Pseudomonadati</taxon>
        <taxon>Pseudomonadota</taxon>
        <taxon>Alphaproteobacteria</taxon>
        <taxon>Hyphomicrobiales</taxon>
        <taxon>Tepidamorphaceae</taxon>
        <taxon>Microbaculum</taxon>
    </lineage>
</organism>
<comment type="subcellular location">
    <subcellularLocation>
        <location evidence="1">Membrane</location>
        <topology evidence="1">Multi-pass membrane protein</topology>
    </subcellularLocation>
</comment>
<evidence type="ECO:0000313" key="8">
    <source>
        <dbReference type="Proteomes" id="UP001320898"/>
    </source>
</evidence>
<keyword evidence="7" id="KW-0436">Ligase</keyword>
<evidence type="ECO:0000256" key="2">
    <source>
        <dbReference type="ARBA" id="ARBA00022692"/>
    </source>
</evidence>
<gene>
    <name evidence="7" type="ORF">MUB46_14400</name>
</gene>
<evidence type="ECO:0000259" key="6">
    <source>
        <dbReference type="Pfam" id="PF04932"/>
    </source>
</evidence>
<dbReference type="PANTHER" id="PTHR37422">
    <property type="entry name" value="TEICHURONIC ACID BIOSYNTHESIS PROTEIN TUAE"/>
    <property type="match status" value="1"/>
</dbReference>
<accession>A0AAW5QZB0</accession>
<feature type="transmembrane region" description="Helical" evidence="5">
    <location>
        <begin position="172"/>
        <end position="191"/>
    </location>
</feature>
<feature type="transmembrane region" description="Helical" evidence="5">
    <location>
        <begin position="335"/>
        <end position="355"/>
    </location>
</feature>
<sequence length="426" mass="46801">MTAPAGHTAPVTEARTDRWERRDRLLVRPILWGTIASSFLVLFEPSPYEFTFLVLCWAVLVRGVSFPRLLAPAFLFLVVVFSIGGITSVIQVAHDTAAIRYVAISIYLAITTIIFATLVSEDPVGRMAIIRNAYIVAAVCAATAGIVGYFDIGGTRDVFTLYNRARGTFKDPNVYGPFLIFPALLLVQDLLTRNGKRLVFAALPLAVILIGLLLSFSRAAWGHFIVSSLIMAGLMFLFAPSPRFRIRMGIGAIAGVMIFAGLIVAIIAVPQVGKVFEVRADLSQSYDVGETGRFATQARSLPDVIARPFGLGPFAYSKRYKQDPHNVYLNSVASYGWIGALGYITFVVLTWLVGIRFAFVRTPWQPYHFAALATFLPLSLQGFIIDTDHWRHFFLIAGLLWGMSAAALPYRQAAIGARPGYLRAAI</sequence>
<dbReference type="GO" id="GO:0016874">
    <property type="term" value="F:ligase activity"/>
    <property type="evidence" value="ECO:0007669"/>
    <property type="project" value="UniProtKB-KW"/>
</dbReference>
<reference evidence="7 8" key="1">
    <citation type="submission" date="2022-04" db="EMBL/GenBank/DDBJ databases">
        <authorList>
            <person name="Ye Y.-Q."/>
            <person name="Du Z.-J."/>
        </authorList>
    </citation>
    <scope>NUCLEOTIDE SEQUENCE [LARGE SCALE GENOMIC DNA]</scope>
    <source>
        <strain evidence="7 8">A6E488</strain>
    </source>
</reference>
<feature type="transmembrane region" description="Helical" evidence="5">
    <location>
        <begin position="99"/>
        <end position="120"/>
    </location>
</feature>
<feature type="domain" description="O-antigen ligase-related" evidence="6">
    <location>
        <begin position="205"/>
        <end position="344"/>
    </location>
</feature>
<evidence type="ECO:0000256" key="5">
    <source>
        <dbReference type="SAM" id="Phobius"/>
    </source>
</evidence>
<keyword evidence="8" id="KW-1185">Reference proteome</keyword>
<keyword evidence="2 5" id="KW-0812">Transmembrane</keyword>
<dbReference type="GO" id="GO:0016020">
    <property type="term" value="C:membrane"/>
    <property type="evidence" value="ECO:0007669"/>
    <property type="project" value="UniProtKB-SubCell"/>
</dbReference>
<feature type="transmembrane region" description="Helical" evidence="5">
    <location>
        <begin position="132"/>
        <end position="152"/>
    </location>
</feature>
<feature type="transmembrane region" description="Helical" evidence="5">
    <location>
        <begin position="198"/>
        <end position="214"/>
    </location>
</feature>
<protein>
    <submittedName>
        <fullName evidence="7">O-antigen ligase family protein</fullName>
    </submittedName>
</protein>
<feature type="transmembrane region" description="Helical" evidence="5">
    <location>
        <begin position="25"/>
        <end position="43"/>
    </location>
</feature>
<keyword evidence="3 5" id="KW-1133">Transmembrane helix</keyword>
<dbReference type="PANTHER" id="PTHR37422:SF21">
    <property type="entry name" value="EXOQ-LIKE PROTEIN"/>
    <property type="match status" value="1"/>
</dbReference>
<dbReference type="InterPro" id="IPR051533">
    <property type="entry name" value="WaaL-like"/>
</dbReference>
<feature type="transmembrane region" description="Helical" evidence="5">
    <location>
        <begin position="367"/>
        <end position="384"/>
    </location>
</feature>
<dbReference type="Pfam" id="PF04932">
    <property type="entry name" value="Wzy_C"/>
    <property type="match status" value="1"/>
</dbReference>
<evidence type="ECO:0000256" key="3">
    <source>
        <dbReference type="ARBA" id="ARBA00022989"/>
    </source>
</evidence>